<feature type="non-terminal residue" evidence="12">
    <location>
        <position position="1"/>
    </location>
</feature>
<dbReference type="EMBL" id="OZ023707">
    <property type="protein sequence ID" value="CAK9877940.1"/>
    <property type="molecule type" value="Genomic_DNA"/>
</dbReference>
<keyword evidence="5" id="KW-0653">Protein transport</keyword>
<dbReference type="Gene3D" id="1.20.5.170">
    <property type="match status" value="1"/>
</dbReference>
<evidence type="ECO:0000313" key="12">
    <source>
        <dbReference type="EMBL" id="CAK9877940.1"/>
    </source>
</evidence>
<evidence type="ECO:0000256" key="6">
    <source>
        <dbReference type="ARBA" id="ARBA00023010"/>
    </source>
</evidence>
<dbReference type="Pfam" id="PF05064">
    <property type="entry name" value="Nsp1_C"/>
    <property type="match status" value="1"/>
</dbReference>
<reference evidence="12" key="1">
    <citation type="submission" date="2024-03" db="EMBL/GenBank/DDBJ databases">
        <authorList>
            <consortium name="ELIXIR-Norway"/>
            <consortium name="Elixir Norway"/>
        </authorList>
    </citation>
    <scope>NUCLEOTIDE SEQUENCE</scope>
</reference>
<feature type="region of interest" description="Disordered" evidence="10">
    <location>
        <begin position="320"/>
        <end position="360"/>
    </location>
</feature>
<sequence>TLGGPPPPPPPPQMELRGGGGGGGGGEKKASELFAQRALQAERRLKPPDQLVACPRCQSLNTKFCYYNNYSLTQPRHFCKNCRRYWTAGGTLRNVPVGGGCRKNKRTKHTSGASSTPAFGTSSTPAFGASSTPAFGTSSTPSSIFGAPSSPAVSASFSSPSPFATPASAPVASPPGFSFGGASSIAATAPDGGSAFGSTTPTPATSSSPLFGSSFSSLATPASGQPASAPSLFKMPSPSIPSFSLPASSAAATPSTTAASSSIFSSTAMAPTSASGFSFASSATASSTPSLASTGGIFGSLGGASGGAASSGGFSFAGATTSSSQGGGPSFSIPAKTSAPSTPATSGPSTGDTGGAFSFANLPTSSATTLTPTTVAAASTAPTMPTSAAGTRGALTTSAAKTPKPPSEVVGKTVEEIIKEWTHELQERTSKFRKQAEALGEWDRRIITNRNLLIKLESEVAKVVESQHSLERQLELIETHQQEIEKSLESMEDEAERIYRDERPTLVEDEAAATRDMMYEQAEFVERELERMGEKIKETIQNINAAQGGDLEMVEGASPLDLVVRILNNQLTSLMWIDEKAGELSGRIQSFADQGAAHDKTYGLSRLQGA</sequence>
<organism evidence="12 13">
    <name type="scientific">Sphagnum jensenii</name>
    <dbReference type="NCBI Taxonomy" id="128206"/>
    <lineage>
        <taxon>Eukaryota</taxon>
        <taxon>Viridiplantae</taxon>
        <taxon>Streptophyta</taxon>
        <taxon>Embryophyta</taxon>
        <taxon>Bryophyta</taxon>
        <taxon>Sphagnophytina</taxon>
        <taxon>Sphagnopsida</taxon>
        <taxon>Sphagnales</taxon>
        <taxon>Sphagnaceae</taxon>
        <taxon>Sphagnum</taxon>
    </lineage>
</organism>
<dbReference type="PROSITE" id="PS50884">
    <property type="entry name" value="ZF_DOF_2"/>
    <property type="match status" value="1"/>
</dbReference>
<evidence type="ECO:0000256" key="1">
    <source>
        <dbReference type="ARBA" id="ARBA00004567"/>
    </source>
</evidence>
<dbReference type="Proteomes" id="UP001497522">
    <property type="component" value="Chromosome 6"/>
</dbReference>
<feature type="region of interest" description="Disordered" evidence="10">
    <location>
        <begin position="101"/>
        <end position="125"/>
    </location>
</feature>
<gene>
    <name evidence="12" type="ORF">CSSPJE1EN2_LOCUS19765</name>
</gene>
<evidence type="ECO:0000256" key="7">
    <source>
        <dbReference type="ARBA" id="ARBA00023132"/>
    </source>
</evidence>
<dbReference type="InterPro" id="IPR003851">
    <property type="entry name" value="Znf_Dof"/>
</dbReference>
<keyword evidence="9" id="KW-0175">Coiled coil</keyword>
<name>A0ABP1BPL3_9BRYO</name>
<comment type="similarity">
    <text evidence="2">Belongs to the nucleoporin NSP1/NUP62 family.</text>
</comment>
<evidence type="ECO:0000259" key="11">
    <source>
        <dbReference type="PROSITE" id="PS50884"/>
    </source>
</evidence>
<keyword evidence="6" id="KW-0811">Translocation</keyword>
<evidence type="ECO:0000313" key="13">
    <source>
        <dbReference type="Proteomes" id="UP001497522"/>
    </source>
</evidence>
<feature type="region of interest" description="Disordered" evidence="10">
    <location>
        <begin position="1"/>
        <end position="31"/>
    </location>
</feature>
<dbReference type="PROSITE" id="PS01361">
    <property type="entry name" value="ZF_DOF_1"/>
    <property type="match status" value="1"/>
</dbReference>
<evidence type="ECO:0000256" key="10">
    <source>
        <dbReference type="SAM" id="MobiDB-lite"/>
    </source>
</evidence>
<keyword evidence="7" id="KW-0906">Nuclear pore complex</keyword>
<evidence type="ECO:0000256" key="3">
    <source>
        <dbReference type="ARBA" id="ARBA00022448"/>
    </source>
</evidence>
<feature type="compositionally biased region" description="Low complexity" evidence="10">
    <location>
        <begin position="320"/>
        <end position="351"/>
    </location>
</feature>
<feature type="compositionally biased region" description="Low complexity" evidence="10">
    <location>
        <begin position="376"/>
        <end position="391"/>
    </location>
</feature>
<keyword evidence="13" id="KW-1185">Reference proteome</keyword>
<keyword evidence="4" id="KW-0509">mRNA transport</keyword>
<feature type="compositionally biased region" description="Pro residues" evidence="10">
    <location>
        <begin position="1"/>
        <end position="13"/>
    </location>
</feature>
<evidence type="ECO:0000256" key="5">
    <source>
        <dbReference type="ARBA" id="ARBA00022927"/>
    </source>
</evidence>
<comment type="subcellular location">
    <subcellularLocation>
        <location evidence="1">Nucleus</location>
        <location evidence="1">Nuclear pore complex</location>
    </subcellularLocation>
</comment>
<dbReference type="PANTHER" id="PTHR12084:SF0">
    <property type="entry name" value="NUCLEAR PORE GLYCOPROTEIN P62"/>
    <property type="match status" value="1"/>
</dbReference>
<accession>A0ABP1BPL3</accession>
<dbReference type="InterPro" id="IPR026010">
    <property type="entry name" value="NSP1/NUP62"/>
</dbReference>
<dbReference type="InterPro" id="IPR007758">
    <property type="entry name" value="Nucleoporin_NSP1_C"/>
</dbReference>
<feature type="compositionally biased region" description="Polar residues" evidence="10">
    <location>
        <begin position="110"/>
        <end position="125"/>
    </location>
</feature>
<evidence type="ECO:0000256" key="8">
    <source>
        <dbReference type="ARBA" id="ARBA00023242"/>
    </source>
</evidence>
<dbReference type="Pfam" id="PF02701">
    <property type="entry name" value="Zn_ribbon_Dof"/>
    <property type="match status" value="1"/>
</dbReference>
<keyword evidence="3" id="KW-0813">Transport</keyword>
<feature type="coiled-coil region" evidence="9">
    <location>
        <begin position="470"/>
        <end position="542"/>
    </location>
</feature>
<dbReference type="PANTHER" id="PTHR12084">
    <property type="entry name" value="NUCLEAR PORE GLYCOPROTEIN P62-RELATED"/>
    <property type="match status" value="1"/>
</dbReference>
<evidence type="ECO:0000256" key="9">
    <source>
        <dbReference type="SAM" id="Coils"/>
    </source>
</evidence>
<evidence type="ECO:0000256" key="2">
    <source>
        <dbReference type="ARBA" id="ARBA00005911"/>
    </source>
</evidence>
<evidence type="ECO:0000256" key="4">
    <source>
        <dbReference type="ARBA" id="ARBA00022816"/>
    </source>
</evidence>
<proteinExistence type="inferred from homology"/>
<feature type="region of interest" description="Disordered" evidence="10">
    <location>
        <begin position="376"/>
        <end position="407"/>
    </location>
</feature>
<protein>
    <recommendedName>
        <fullName evidence="11">Dof-type domain-containing protein</fullName>
    </recommendedName>
</protein>
<feature type="domain" description="Dof-type" evidence="11">
    <location>
        <begin position="52"/>
        <end position="106"/>
    </location>
</feature>
<keyword evidence="8" id="KW-0539">Nucleus</keyword>